<feature type="transmembrane region" description="Helical" evidence="7">
    <location>
        <begin position="42"/>
        <end position="62"/>
    </location>
</feature>
<evidence type="ECO:0000313" key="9">
    <source>
        <dbReference type="EMBL" id="QNM82617.1"/>
    </source>
</evidence>
<evidence type="ECO:0000256" key="3">
    <source>
        <dbReference type="ARBA" id="ARBA00022475"/>
    </source>
</evidence>
<proteinExistence type="predicted"/>
<evidence type="ECO:0000256" key="5">
    <source>
        <dbReference type="ARBA" id="ARBA00022989"/>
    </source>
</evidence>
<name>A0A7G9L1W8_9SPHN</name>
<evidence type="ECO:0000256" key="1">
    <source>
        <dbReference type="ARBA" id="ARBA00004651"/>
    </source>
</evidence>
<dbReference type="PANTHER" id="PTHR42718:SF46">
    <property type="entry name" value="BLR6921 PROTEIN"/>
    <property type="match status" value="1"/>
</dbReference>
<dbReference type="GO" id="GO:0022857">
    <property type="term" value="F:transmembrane transporter activity"/>
    <property type="evidence" value="ECO:0007669"/>
    <property type="project" value="InterPro"/>
</dbReference>
<evidence type="ECO:0000256" key="4">
    <source>
        <dbReference type="ARBA" id="ARBA00022692"/>
    </source>
</evidence>
<feature type="transmembrane region" description="Helical" evidence="7">
    <location>
        <begin position="74"/>
        <end position="93"/>
    </location>
</feature>
<feature type="domain" description="Major facilitator superfamily (MFS) profile" evidence="8">
    <location>
        <begin position="8"/>
        <end position="439"/>
    </location>
</feature>
<feature type="transmembrane region" description="Helical" evidence="7">
    <location>
        <begin position="216"/>
        <end position="235"/>
    </location>
</feature>
<feature type="transmembrane region" description="Helical" evidence="7">
    <location>
        <begin position="410"/>
        <end position="432"/>
    </location>
</feature>
<feature type="transmembrane region" description="Helical" evidence="7">
    <location>
        <begin position="256"/>
        <end position="281"/>
    </location>
</feature>
<dbReference type="InterPro" id="IPR020846">
    <property type="entry name" value="MFS_dom"/>
</dbReference>
<dbReference type="PANTHER" id="PTHR42718">
    <property type="entry name" value="MAJOR FACILITATOR SUPERFAMILY MULTIDRUG TRANSPORTER MFSC"/>
    <property type="match status" value="1"/>
</dbReference>
<dbReference type="InterPro" id="IPR011701">
    <property type="entry name" value="MFS"/>
</dbReference>
<evidence type="ECO:0000313" key="10">
    <source>
        <dbReference type="Proteomes" id="UP000515861"/>
    </source>
</evidence>
<evidence type="ECO:0000256" key="7">
    <source>
        <dbReference type="SAM" id="Phobius"/>
    </source>
</evidence>
<reference evidence="9 10" key="1">
    <citation type="submission" date="2020-08" db="EMBL/GenBank/DDBJ databases">
        <title>Sphingomonas sp. sand1-3 16S ribosomal RNA gene Genome sequencing and assembly.</title>
        <authorList>
            <person name="Kang M."/>
        </authorList>
    </citation>
    <scope>NUCLEOTIDE SEQUENCE [LARGE SCALE GENOMIC DNA]</scope>
    <source>
        <strain evidence="10">sand1-3</strain>
    </source>
</reference>
<keyword evidence="4 7" id="KW-0812">Transmembrane</keyword>
<feature type="transmembrane region" description="Helical" evidence="7">
    <location>
        <begin position="162"/>
        <end position="181"/>
    </location>
</feature>
<keyword evidence="6 7" id="KW-0472">Membrane</keyword>
<evidence type="ECO:0000256" key="6">
    <source>
        <dbReference type="ARBA" id="ARBA00023136"/>
    </source>
</evidence>
<evidence type="ECO:0000259" key="8">
    <source>
        <dbReference type="PROSITE" id="PS50850"/>
    </source>
</evidence>
<dbReference type="InterPro" id="IPR036259">
    <property type="entry name" value="MFS_trans_sf"/>
</dbReference>
<feature type="transmembrane region" description="Helical" evidence="7">
    <location>
        <begin position="317"/>
        <end position="338"/>
    </location>
</feature>
<feature type="transmembrane region" description="Helical" evidence="7">
    <location>
        <begin position="345"/>
        <end position="363"/>
    </location>
</feature>
<dbReference type="Gene3D" id="1.20.1720.10">
    <property type="entry name" value="Multidrug resistance protein D"/>
    <property type="match status" value="1"/>
</dbReference>
<dbReference type="Pfam" id="PF07690">
    <property type="entry name" value="MFS_1"/>
    <property type="match status" value="1"/>
</dbReference>
<dbReference type="SUPFAM" id="SSF103473">
    <property type="entry name" value="MFS general substrate transporter"/>
    <property type="match status" value="1"/>
</dbReference>
<keyword evidence="10" id="KW-1185">Reference proteome</keyword>
<organism evidence="9 10">
    <name type="scientific">Sphingomonas sabuli</name>
    <dbReference type="NCBI Taxonomy" id="2764186"/>
    <lineage>
        <taxon>Bacteria</taxon>
        <taxon>Pseudomonadati</taxon>
        <taxon>Pseudomonadota</taxon>
        <taxon>Alphaproteobacteria</taxon>
        <taxon>Sphingomonadales</taxon>
        <taxon>Sphingomonadaceae</taxon>
        <taxon>Sphingomonas</taxon>
    </lineage>
</organism>
<dbReference type="RefSeq" id="WP_187479572.1">
    <property type="nucleotide sequence ID" value="NZ_CP060697.1"/>
</dbReference>
<keyword evidence="2" id="KW-0813">Transport</keyword>
<keyword evidence="5 7" id="KW-1133">Transmembrane helix</keyword>
<dbReference type="GO" id="GO:0005886">
    <property type="term" value="C:plasma membrane"/>
    <property type="evidence" value="ECO:0007669"/>
    <property type="project" value="UniProtKB-SubCell"/>
</dbReference>
<dbReference type="AlphaFoldDB" id="A0A7G9L1W8"/>
<feature type="transmembrane region" description="Helical" evidence="7">
    <location>
        <begin position="7"/>
        <end position="30"/>
    </location>
</feature>
<sequence>MTGREVAGTIAVLLAMALVVLDAGITNVALPTISAALHVSPATIVLVTSSYQLALLMALLPAAHVAGRYGSRRLFVLGVSIFTAASLAAALASSFPALVVARFVQGIGGAAVMALGIPLLRSVLGRDRLGAAIGWNALNVAICAAAAPAIGAFVLAAASWPALFLLNLPVGMLAFAAASALPADSGRGTRADPRSIVFHAAAAALLFLALENLVAIPFAAALLAFAGAACLGFLVRRNRFRAAPLLPLDLMGDRSLRLAVSASMLCFVAQSAGLLALPFYLQNTLRQNAVVTGQVLACWPLTVALTSRLAAKLAERVSTATLCASGTLILSAALLAIAALQPGPVVLAFYATVCGAGFGLFQIPNNRNLFLLAPEDRGEAAGGIQGTARLTGQTAGGVIVSLTFTLSPPIGTLPCIFFLAALFSLAAALFSLRQLSHAPRGPALCDA</sequence>
<gene>
    <name evidence="9" type="ORF">H8M03_11555</name>
</gene>
<dbReference type="Gene3D" id="1.20.1250.20">
    <property type="entry name" value="MFS general substrate transporter like domains"/>
    <property type="match status" value="1"/>
</dbReference>
<dbReference type="KEGG" id="ssau:H8M03_11555"/>
<comment type="subcellular location">
    <subcellularLocation>
        <location evidence="1">Cell membrane</location>
        <topology evidence="1">Multi-pass membrane protein</topology>
    </subcellularLocation>
</comment>
<dbReference type="EMBL" id="CP060697">
    <property type="protein sequence ID" value="QNM82617.1"/>
    <property type="molecule type" value="Genomic_DNA"/>
</dbReference>
<feature type="transmembrane region" description="Helical" evidence="7">
    <location>
        <begin position="99"/>
        <end position="120"/>
    </location>
</feature>
<feature type="transmembrane region" description="Helical" evidence="7">
    <location>
        <begin position="132"/>
        <end position="156"/>
    </location>
</feature>
<dbReference type="Proteomes" id="UP000515861">
    <property type="component" value="Chromosome"/>
</dbReference>
<accession>A0A7G9L1W8</accession>
<evidence type="ECO:0000256" key="2">
    <source>
        <dbReference type="ARBA" id="ARBA00022448"/>
    </source>
</evidence>
<protein>
    <submittedName>
        <fullName evidence="9">MFS transporter</fullName>
    </submittedName>
</protein>
<feature type="transmembrane region" description="Helical" evidence="7">
    <location>
        <begin position="193"/>
        <end position="210"/>
    </location>
</feature>
<dbReference type="PROSITE" id="PS50850">
    <property type="entry name" value="MFS"/>
    <property type="match status" value="1"/>
</dbReference>
<keyword evidence="3" id="KW-1003">Cell membrane</keyword>